<gene>
    <name evidence="1" type="ORF">SAMN06297251_114100</name>
</gene>
<dbReference type="InterPro" id="IPR002514">
    <property type="entry name" value="Transposase_8"/>
</dbReference>
<dbReference type="GO" id="GO:0006313">
    <property type="term" value="P:DNA transposition"/>
    <property type="evidence" value="ECO:0007669"/>
    <property type="project" value="InterPro"/>
</dbReference>
<dbReference type="InterPro" id="IPR052546">
    <property type="entry name" value="Transposase_8_domain"/>
</dbReference>
<evidence type="ECO:0000313" key="1">
    <source>
        <dbReference type="EMBL" id="SMC95999.1"/>
    </source>
</evidence>
<proteinExistence type="predicted"/>
<dbReference type="Pfam" id="PF01527">
    <property type="entry name" value="HTH_Tnp_1"/>
    <property type="match status" value="1"/>
</dbReference>
<name>A0A1W2DEN5_9HYPH</name>
<dbReference type="STRING" id="937218.SAMN06297251_114100"/>
<dbReference type="Proteomes" id="UP000192656">
    <property type="component" value="Unassembled WGS sequence"/>
</dbReference>
<reference evidence="1 2" key="1">
    <citation type="submission" date="2017-04" db="EMBL/GenBank/DDBJ databases">
        <authorList>
            <person name="Afonso C.L."/>
            <person name="Miller P.J."/>
            <person name="Scott M.A."/>
            <person name="Spackman E."/>
            <person name="Goraichik I."/>
            <person name="Dimitrov K.M."/>
            <person name="Suarez D.L."/>
            <person name="Swayne D.E."/>
        </authorList>
    </citation>
    <scope>NUCLEOTIDE SEQUENCE [LARGE SCALE GENOMIC DNA]</scope>
    <source>
        <strain evidence="1 2">CGMCC 1.10972</strain>
    </source>
</reference>
<organism evidence="1 2">
    <name type="scientific">Fulvimarina manganoxydans</name>
    <dbReference type="NCBI Taxonomy" id="937218"/>
    <lineage>
        <taxon>Bacteria</taxon>
        <taxon>Pseudomonadati</taxon>
        <taxon>Pseudomonadota</taxon>
        <taxon>Alphaproteobacteria</taxon>
        <taxon>Hyphomicrobiales</taxon>
        <taxon>Aurantimonadaceae</taxon>
        <taxon>Fulvimarina</taxon>
    </lineage>
</organism>
<sequence>MKRSRFSEEQIIGILKEQEAGVPVAELCRKHGVSDASIYKWKARFGGMEVSEAKRLRSLEDENAKLKRMLADAMLDKVALEYPLGKKW</sequence>
<dbReference type="SUPFAM" id="SSF46689">
    <property type="entry name" value="Homeodomain-like"/>
    <property type="match status" value="1"/>
</dbReference>
<dbReference type="GO" id="GO:0003677">
    <property type="term" value="F:DNA binding"/>
    <property type="evidence" value="ECO:0007669"/>
    <property type="project" value="InterPro"/>
</dbReference>
<dbReference type="AlphaFoldDB" id="A0A1W2DEN5"/>
<protein>
    <submittedName>
        <fullName evidence="1">Putative transposase</fullName>
    </submittedName>
</protein>
<keyword evidence="2" id="KW-1185">Reference proteome</keyword>
<dbReference type="EMBL" id="FWXR01000014">
    <property type="protein sequence ID" value="SMC95999.1"/>
    <property type="molecule type" value="Genomic_DNA"/>
</dbReference>
<accession>A0A1W2DEN5</accession>
<dbReference type="PANTHER" id="PTHR33609:SF1">
    <property type="entry name" value="TRANSPOSASE"/>
    <property type="match status" value="1"/>
</dbReference>
<dbReference type="PANTHER" id="PTHR33609">
    <property type="entry name" value="LOW CALCIUM RESPONSE LOCUS PROTEIN S"/>
    <property type="match status" value="1"/>
</dbReference>
<dbReference type="GO" id="GO:0004803">
    <property type="term" value="F:transposase activity"/>
    <property type="evidence" value="ECO:0007669"/>
    <property type="project" value="InterPro"/>
</dbReference>
<evidence type="ECO:0000313" key="2">
    <source>
        <dbReference type="Proteomes" id="UP000192656"/>
    </source>
</evidence>
<dbReference type="InterPro" id="IPR009057">
    <property type="entry name" value="Homeodomain-like_sf"/>
</dbReference>